<reference evidence="1 2" key="2">
    <citation type="submission" date="2016-08" db="EMBL/GenBank/DDBJ databases">
        <title>Orenia metallireducens sp. nov. strain Z6, a Novel Metal-reducing Firmicute from the Deep Subsurface.</title>
        <authorList>
            <person name="Maxim B.I."/>
            <person name="Kenneth K."/>
            <person name="Flynn T.M."/>
            <person name="Oloughlin E.J."/>
            <person name="Locke R.A."/>
            <person name="Weber J.R."/>
            <person name="Egan S.M."/>
            <person name="Mackie R.I."/>
            <person name="Cann I.K."/>
        </authorList>
    </citation>
    <scope>NUCLEOTIDE SEQUENCE [LARGE SCALE GENOMIC DNA]</scope>
    <source>
        <strain evidence="1 2">Z6</strain>
    </source>
</reference>
<name>A0A1C0A8K6_9FIRM</name>
<comment type="caution">
    <text evidence="1">The sequence shown here is derived from an EMBL/GenBank/DDBJ whole genome shotgun (WGS) entry which is preliminary data.</text>
</comment>
<accession>A0A1C0A8K6</accession>
<keyword evidence="2" id="KW-1185">Reference proteome</keyword>
<organism evidence="1 2">
    <name type="scientific">Orenia metallireducens</name>
    <dbReference type="NCBI Taxonomy" id="1413210"/>
    <lineage>
        <taxon>Bacteria</taxon>
        <taxon>Bacillati</taxon>
        <taxon>Bacillota</taxon>
        <taxon>Clostridia</taxon>
        <taxon>Halanaerobiales</taxon>
        <taxon>Halobacteroidaceae</taxon>
        <taxon>Orenia</taxon>
    </lineage>
</organism>
<dbReference type="Proteomes" id="UP000093514">
    <property type="component" value="Unassembled WGS sequence"/>
</dbReference>
<dbReference type="RefSeq" id="WP_068718597.1">
    <property type="nucleotide sequence ID" value="NZ_LWDV01000009.1"/>
</dbReference>
<sequence>MNKLKKHVNNAIFKAQQSGKSKQLAESIAIKEYFLNEIPQVESFFKFIKEKSVEKEVQIKFILGEGKYIAITKEIPPNEIQIKINPKSDKDKLVSAFVHELGEAGYILRNFPLVRIEDSLYNYGGRITELFSHLYIKEIVKQYNLEEIERGNGDEEIKRWRKKNYLECYKYKWEQVLMVSWAIINYSRLKEEKSKLLGYKQNSEYIENIINVLNNISYDQDEIKKLVVEIIDLLKELSFPHEIKIYSMFDG</sequence>
<dbReference type="OrthoDB" id="2730662at2"/>
<evidence type="ECO:0000313" key="1">
    <source>
        <dbReference type="EMBL" id="OCL26603.1"/>
    </source>
</evidence>
<proteinExistence type="predicted"/>
<protein>
    <submittedName>
        <fullName evidence="1">Uncharacterized protein</fullName>
    </submittedName>
</protein>
<dbReference type="AlphaFoldDB" id="A0A1C0A8K6"/>
<dbReference type="EMBL" id="LWDV01000009">
    <property type="protein sequence ID" value="OCL26603.1"/>
    <property type="molecule type" value="Genomic_DNA"/>
</dbReference>
<gene>
    <name evidence="1" type="ORF">U472_11505</name>
</gene>
<evidence type="ECO:0000313" key="2">
    <source>
        <dbReference type="Proteomes" id="UP000093514"/>
    </source>
</evidence>
<reference evidence="2" key="1">
    <citation type="submission" date="2016-07" db="EMBL/GenBank/DDBJ databases">
        <authorList>
            <person name="Florea S."/>
            <person name="Webb J.S."/>
            <person name="Jaromczyk J."/>
            <person name="Schardl C.L."/>
        </authorList>
    </citation>
    <scope>NUCLEOTIDE SEQUENCE [LARGE SCALE GENOMIC DNA]</scope>
    <source>
        <strain evidence="2">Z6</strain>
    </source>
</reference>